<feature type="non-terminal residue" evidence="1">
    <location>
        <position position="1"/>
    </location>
</feature>
<sequence length="95" mass="10702">PTTRRSSSGSMLGQLVERSVSSVWLLRAHHPTIVEWPAWADHSTIVERVACSGRPLDDRRVACSGRPLDDRLAVCEFGMVAPSTFLDDWSFRCFR</sequence>
<gene>
    <name evidence="1" type="ORF">HID58_055536</name>
</gene>
<evidence type="ECO:0000313" key="2">
    <source>
        <dbReference type="Proteomes" id="UP000824890"/>
    </source>
</evidence>
<evidence type="ECO:0000313" key="1">
    <source>
        <dbReference type="EMBL" id="KAH0893107.1"/>
    </source>
</evidence>
<name>A0ABQ8ALJ1_BRANA</name>
<accession>A0ABQ8ALJ1</accession>
<organism evidence="1 2">
    <name type="scientific">Brassica napus</name>
    <name type="common">Rape</name>
    <dbReference type="NCBI Taxonomy" id="3708"/>
    <lineage>
        <taxon>Eukaryota</taxon>
        <taxon>Viridiplantae</taxon>
        <taxon>Streptophyta</taxon>
        <taxon>Embryophyta</taxon>
        <taxon>Tracheophyta</taxon>
        <taxon>Spermatophyta</taxon>
        <taxon>Magnoliopsida</taxon>
        <taxon>eudicotyledons</taxon>
        <taxon>Gunneridae</taxon>
        <taxon>Pentapetalae</taxon>
        <taxon>rosids</taxon>
        <taxon>malvids</taxon>
        <taxon>Brassicales</taxon>
        <taxon>Brassicaceae</taxon>
        <taxon>Brassiceae</taxon>
        <taxon>Brassica</taxon>
    </lineage>
</organism>
<reference evidence="1 2" key="1">
    <citation type="submission" date="2021-05" db="EMBL/GenBank/DDBJ databases">
        <title>Genome Assembly of Synthetic Allotetraploid Brassica napus Reveals Homoeologous Exchanges between Subgenomes.</title>
        <authorList>
            <person name="Davis J.T."/>
        </authorList>
    </citation>
    <scope>NUCLEOTIDE SEQUENCE [LARGE SCALE GENOMIC DNA]</scope>
    <source>
        <strain evidence="2">cv. Da-Ae</strain>
        <tissue evidence="1">Seedling</tissue>
    </source>
</reference>
<keyword evidence="2" id="KW-1185">Reference proteome</keyword>
<proteinExistence type="predicted"/>
<dbReference type="Proteomes" id="UP000824890">
    <property type="component" value="Unassembled WGS sequence"/>
</dbReference>
<dbReference type="EMBL" id="JAGKQM010000013">
    <property type="protein sequence ID" value="KAH0893107.1"/>
    <property type="molecule type" value="Genomic_DNA"/>
</dbReference>
<protein>
    <submittedName>
        <fullName evidence="1">Uncharacterized protein</fullName>
    </submittedName>
</protein>
<comment type="caution">
    <text evidence="1">The sequence shown here is derived from an EMBL/GenBank/DDBJ whole genome shotgun (WGS) entry which is preliminary data.</text>
</comment>